<organism evidence="5 6">
    <name type="scientific">Botrimarina colliarenosi</name>
    <dbReference type="NCBI Taxonomy" id="2528001"/>
    <lineage>
        <taxon>Bacteria</taxon>
        <taxon>Pseudomonadati</taxon>
        <taxon>Planctomycetota</taxon>
        <taxon>Planctomycetia</taxon>
        <taxon>Pirellulales</taxon>
        <taxon>Lacipirellulaceae</taxon>
        <taxon>Botrimarina</taxon>
    </lineage>
</organism>
<name>A0A5C6AJG8_9BACT</name>
<dbReference type="Proteomes" id="UP000317421">
    <property type="component" value="Unassembled WGS sequence"/>
</dbReference>
<protein>
    <submittedName>
        <fullName evidence="5">Adenosyl-chloride synthase</fullName>
        <ecNumber evidence="5">2.5.1.94</ecNumber>
    </submittedName>
</protein>
<feature type="domain" description="S-adenosyl-l-methionine hydroxide adenosyltransferase C-terminal" evidence="4">
    <location>
        <begin position="170"/>
        <end position="254"/>
    </location>
</feature>
<evidence type="ECO:0000259" key="4">
    <source>
        <dbReference type="Pfam" id="PF20257"/>
    </source>
</evidence>
<dbReference type="PANTHER" id="PTHR35092:SF1">
    <property type="entry name" value="CHLORINASE MJ1651"/>
    <property type="match status" value="1"/>
</dbReference>
<dbReference type="InterPro" id="IPR023227">
    <property type="entry name" value="SAM_OH_AdoTrfase_C_sf"/>
</dbReference>
<keyword evidence="5" id="KW-0808">Transferase</keyword>
<evidence type="ECO:0000256" key="1">
    <source>
        <dbReference type="ARBA" id="ARBA00022691"/>
    </source>
</evidence>
<sequence>MLVTLTTDFGLSSRYVAQLKGVLYSRAPGVTVVDLSHEVPPQDIAAAARLLEAAAPYWPAGTVHLVVVDPGVGADRPIVVIEALGQRFVGPDNGLFGWLDGQTDSIRTLEPQEIQPAGDSHTFHGRDLMAPAAALLLTGTPVAELGPPHGCLTMLPQQDGPTAGDDRIEGRVVEVDRYGNLITNIGANLLEDAPRDERLRVTLGEHETFGLWRTYAENPPQTLVALVSSGGMVEMALVNGNAAEMLAAGVGDAVCLDWTARD</sequence>
<dbReference type="SUPFAM" id="SSF102522">
    <property type="entry name" value="Bacterial fluorinating enzyme, N-terminal domain"/>
    <property type="match status" value="1"/>
</dbReference>
<proteinExistence type="inferred from homology"/>
<reference evidence="5 6" key="1">
    <citation type="submission" date="2019-02" db="EMBL/GenBank/DDBJ databases">
        <title>Deep-cultivation of Planctomycetes and their phenomic and genomic characterization uncovers novel biology.</title>
        <authorList>
            <person name="Wiegand S."/>
            <person name="Jogler M."/>
            <person name="Boedeker C."/>
            <person name="Pinto D."/>
            <person name="Vollmers J."/>
            <person name="Rivas-Marin E."/>
            <person name="Kohn T."/>
            <person name="Peeters S.H."/>
            <person name="Heuer A."/>
            <person name="Rast P."/>
            <person name="Oberbeckmann S."/>
            <person name="Bunk B."/>
            <person name="Jeske O."/>
            <person name="Meyerdierks A."/>
            <person name="Storesund J.E."/>
            <person name="Kallscheuer N."/>
            <person name="Luecker S."/>
            <person name="Lage O.M."/>
            <person name="Pohl T."/>
            <person name="Merkel B.J."/>
            <person name="Hornburger P."/>
            <person name="Mueller R.-W."/>
            <person name="Bruemmer F."/>
            <person name="Labrenz M."/>
            <person name="Spormann A.M."/>
            <person name="Op Den Camp H."/>
            <person name="Overmann J."/>
            <person name="Amann R."/>
            <person name="Jetten M.S.M."/>
            <person name="Mascher T."/>
            <person name="Medema M.H."/>
            <person name="Devos D.P."/>
            <person name="Kaster A.-K."/>
            <person name="Ovreas L."/>
            <person name="Rohde M."/>
            <person name="Galperin M.Y."/>
            <person name="Jogler C."/>
        </authorList>
    </citation>
    <scope>NUCLEOTIDE SEQUENCE [LARGE SCALE GENOMIC DNA]</scope>
    <source>
        <strain evidence="5 6">Pla108</strain>
    </source>
</reference>
<dbReference type="InterPro" id="IPR002747">
    <property type="entry name" value="SAM_OH_AdoTrfase"/>
</dbReference>
<dbReference type="AlphaFoldDB" id="A0A5C6AJG8"/>
<dbReference type="OrthoDB" id="9792195at2"/>
<dbReference type="SUPFAM" id="SSF101852">
    <property type="entry name" value="Bacterial fluorinating enzyme, C-terminal domain"/>
    <property type="match status" value="1"/>
</dbReference>
<accession>A0A5C6AJG8</accession>
<dbReference type="InterPro" id="IPR023228">
    <property type="entry name" value="SAM_OH_AdoTrfase_N_sf"/>
</dbReference>
<evidence type="ECO:0000259" key="3">
    <source>
        <dbReference type="Pfam" id="PF01887"/>
    </source>
</evidence>
<comment type="caution">
    <text evidence="5">The sequence shown here is derived from an EMBL/GenBank/DDBJ whole genome shotgun (WGS) entry which is preliminary data.</text>
</comment>
<evidence type="ECO:0000313" key="5">
    <source>
        <dbReference type="EMBL" id="TWU00203.1"/>
    </source>
</evidence>
<dbReference type="EC" id="2.5.1.94" evidence="5"/>
<dbReference type="GO" id="GO:0016740">
    <property type="term" value="F:transferase activity"/>
    <property type="evidence" value="ECO:0007669"/>
    <property type="project" value="UniProtKB-KW"/>
</dbReference>
<dbReference type="PANTHER" id="PTHR35092">
    <property type="entry name" value="CHLORINASE MJ1651"/>
    <property type="match status" value="1"/>
</dbReference>
<dbReference type="InterPro" id="IPR046469">
    <property type="entry name" value="SAM_HAT_N"/>
</dbReference>
<dbReference type="EMBL" id="SJPR01000001">
    <property type="protein sequence ID" value="TWU00203.1"/>
    <property type="molecule type" value="Genomic_DNA"/>
</dbReference>
<comment type="similarity">
    <text evidence="2">Belongs to the SAM hydrolase / SAM-dependent halogenase family.</text>
</comment>
<dbReference type="Gene3D" id="3.40.50.10790">
    <property type="entry name" value="S-adenosyl-l-methionine hydroxide adenosyltransferase, N-terminal"/>
    <property type="match status" value="1"/>
</dbReference>
<dbReference type="PIRSF" id="PIRSF006779">
    <property type="entry name" value="UCP006779"/>
    <property type="match status" value="1"/>
</dbReference>
<dbReference type="Gene3D" id="2.40.30.90">
    <property type="entry name" value="Bacterial fluorinating enzyme like"/>
    <property type="match status" value="1"/>
</dbReference>
<gene>
    <name evidence="5" type="primary">salL</name>
    <name evidence="5" type="ORF">Pla108_11490</name>
</gene>
<keyword evidence="6" id="KW-1185">Reference proteome</keyword>
<dbReference type="RefSeq" id="WP_146443861.1">
    <property type="nucleotide sequence ID" value="NZ_SJPR01000001.1"/>
</dbReference>
<dbReference type="Pfam" id="PF20257">
    <property type="entry name" value="SAM_HAT_C"/>
    <property type="match status" value="1"/>
</dbReference>
<feature type="domain" description="S-adenosyl-l-methionine hydroxide adenosyltransferase N-terminal" evidence="3">
    <location>
        <begin position="3"/>
        <end position="146"/>
    </location>
</feature>
<dbReference type="InterPro" id="IPR046470">
    <property type="entry name" value="SAM_HAT_C"/>
</dbReference>
<evidence type="ECO:0000256" key="2">
    <source>
        <dbReference type="ARBA" id="ARBA00024035"/>
    </source>
</evidence>
<dbReference type="Pfam" id="PF01887">
    <property type="entry name" value="SAM_HAT_N"/>
    <property type="match status" value="1"/>
</dbReference>
<keyword evidence="1" id="KW-0949">S-adenosyl-L-methionine</keyword>
<evidence type="ECO:0000313" key="6">
    <source>
        <dbReference type="Proteomes" id="UP000317421"/>
    </source>
</evidence>